<protein>
    <recommendedName>
        <fullName evidence="4">Lipoprotein</fullName>
    </recommendedName>
</protein>
<evidence type="ECO:0000256" key="1">
    <source>
        <dbReference type="SAM" id="SignalP"/>
    </source>
</evidence>
<name>A0A0H4WXW4_9BACT</name>
<evidence type="ECO:0000313" key="2">
    <source>
        <dbReference type="EMBL" id="AKQ66180.1"/>
    </source>
</evidence>
<keyword evidence="1" id="KW-0732">Signal</keyword>
<sequence length="85" mass="8947">MLAVVSVFALASSACVMAPLEQGYTDCGSFLDAEPCHPGQYCAESTLSRCELGCTSDENCARNQSCVKESGRQVGICLNKCPSCT</sequence>
<organism evidence="2 3">
    <name type="scientific">Pseudomyxococcus hansupus</name>
    <dbReference type="NCBI Taxonomy" id="1297742"/>
    <lineage>
        <taxon>Bacteria</taxon>
        <taxon>Pseudomonadati</taxon>
        <taxon>Myxococcota</taxon>
        <taxon>Myxococcia</taxon>
        <taxon>Myxococcales</taxon>
        <taxon>Cystobacterineae</taxon>
        <taxon>Myxococcaceae</taxon>
        <taxon>Pseudomyxococcus</taxon>
    </lineage>
</organism>
<evidence type="ECO:0008006" key="4">
    <source>
        <dbReference type="Google" id="ProtNLM"/>
    </source>
</evidence>
<feature type="chain" id="PRO_5005212126" description="Lipoprotein" evidence="1">
    <location>
        <begin position="19"/>
        <end position="85"/>
    </location>
</feature>
<dbReference type="AlphaFoldDB" id="A0A0H4WXW4"/>
<dbReference type="KEGG" id="mym:A176_003092"/>
<gene>
    <name evidence="2" type="ORF">A176_003092</name>
</gene>
<reference evidence="2 3" key="1">
    <citation type="journal article" date="2016" name="PLoS ONE">
        <title>Complete Genome Sequence and Comparative Genomics of a Novel Myxobacterium Myxococcus hansupus.</title>
        <authorList>
            <person name="Sharma G."/>
            <person name="Narwani T."/>
            <person name="Subramanian S."/>
        </authorList>
    </citation>
    <scope>NUCLEOTIDE SEQUENCE [LARGE SCALE GENOMIC DNA]</scope>
    <source>
        <strain evidence="3">mixupus</strain>
    </source>
</reference>
<accession>A0A0H4WXW4</accession>
<dbReference type="PATRIC" id="fig|1297742.4.peg.3118"/>
<keyword evidence="3" id="KW-1185">Reference proteome</keyword>
<proteinExistence type="predicted"/>
<dbReference type="EMBL" id="CP012109">
    <property type="protein sequence ID" value="AKQ66180.1"/>
    <property type="molecule type" value="Genomic_DNA"/>
</dbReference>
<evidence type="ECO:0000313" key="3">
    <source>
        <dbReference type="Proteomes" id="UP000009026"/>
    </source>
</evidence>
<feature type="signal peptide" evidence="1">
    <location>
        <begin position="1"/>
        <end position="18"/>
    </location>
</feature>
<dbReference type="Proteomes" id="UP000009026">
    <property type="component" value="Chromosome"/>
</dbReference>